<gene>
    <name evidence="1" type="ORF">BN9_072380</name>
</gene>
<dbReference type="AlphaFoldDB" id="A0A024GIY9"/>
<dbReference type="EMBL" id="CAIX01000123">
    <property type="protein sequence ID" value="CCI46309.1"/>
    <property type="molecule type" value="Genomic_DNA"/>
</dbReference>
<evidence type="ECO:0000313" key="1">
    <source>
        <dbReference type="EMBL" id="CCI46309.1"/>
    </source>
</evidence>
<comment type="caution">
    <text evidence="1">The sequence shown here is derived from an EMBL/GenBank/DDBJ whole genome shotgun (WGS) entry which is preliminary data.</text>
</comment>
<accession>A0A024GIY9</accession>
<evidence type="ECO:0000313" key="2">
    <source>
        <dbReference type="Proteomes" id="UP000053237"/>
    </source>
</evidence>
<keyword evidence="2" id="KW-1185">Reference proteome</keyword>
<sequence>MEEKSTQNFDEIADEMNNELVKTTLTSIPIETGTRFAPLHSFHTAGINAMCAYRFPYTLRLHTTRHRNSHEISLQWIQRLRRQDPRQSRRIHAHQQYLHYQEGSWML</sequence>
<protein>
    <submittedName>
        <fullName evidence="1">Uncharacterized protein</fullName>
    </submittedName>
</protein>
<reference evidence="1 2" key="1">
    <citation type="submission" date="2012-05" db="EMBL/GenBank/DDBJ databases">
        <title>Recombination and specialization in a pathogen metapopulation.</title>
        <authorList>
            <person name="Gardiner A."/>
            <person name="Kemen E."/>
            <person name="Schultz-Larsen T."/>
            <person name="MacLean D."/>
            <person name="Van Oosterhout C."/>
            <person name="Jones J.D.G."/>
        </authorList>
    </citation>
    <scope>NUCLEOTIDE SEQUENCE [LARGE SCALE GENOMIC DNA]</scope>
    <source>
        <strain evidence="1 2">Ac Nc2</strain>
    </source>
</reference>
<dbReference type="InParanoid" id="A0A024GIY9"/>
<name>A0A024GIY9_9STRA</name>
<organism evidence="1 2">
    <name type="scientific">Albugo candida</name>
    <dbReference type="NCBI Taxonomy" id="65357"/>
    <lineage>
        <taxon>Eukaryota</taxon>
        <taxon>Sar</taxon>
        <taxon>Stramenopiles</taxon>
        <taxon>Oomycota</taxon>
        <taxon>Peronosporomycetes</taxon>
        <taxon>Albuginales</taxon>
        <taxon>Albuginaceae</taxon>
        <taxon>Albugo</taxon>
    </lineage>
</organism>
<proteinExistence type="predicted"/>
<dbReference type="Proteomes" id="UP000053237">
    <property type="component" value="Unassembled WGS sequence"/>
</dbReference>